<evidence type="ECO:0008006" key="3">
    <source>
        <dbReference type="Google" id="ProtNLM"/>
    </source>
</evidence>
<dbReference type="Proteomes" id="UP000177053">
    <property type="component" value="Unassembled WGS sequence"/>
</dbReference>
<dbReference type="EMBL" id="MGFS01000022">
    <property type="protein sequence ID" value="OGM11249.1"/>
    <property type="molecule type" value="Genomic_DNA"/>
</dbReference>
<sequence length="175" mass="21129">MAAKGKIIKVGFDLDGVIIGKPPFVPNLVMEKLVRKNNHGLAYRFPESKIEKCIRWLSHYPLLRPPIKRNIQFIHELYNSQEYQLFVVSSRFSFLEERTKEWFKFYKLRKLFKEIYINLNNEQPHLYKEKMIKKLKLNVFIDDDLPLLEYLRKKLGDVELIFVEEKEKHLSNHKH</sequence>
<accession>A0A1F7X905</accession>
<evidence type="ECO:0000313" key="1">
    <source>
        <dbReference type="EMBL" id="OGM11249.1"/>
    </source>
</evidence>
<dbReference type="SUPFAM" id="SSF56784">
    <property type="entry name" value="HAD-like"/>
    <property type="match status" value="1"/>
</dbReference>
<dbReference type="Gene3D" id="3.40.50.1000">
    <property type="entry name" value="HAD superfamily/HAD-like"/>
    <property type="match status" value="1"/>
</dbReference>
<reference evidence="1 2" key="1">
    <citation type="journal article" date="2016" name="Nat. Commun.">
        <title>Thousands of microbial genomes shed light on interconnected biogeochemical processes in an aquifer system.</title>
        <authorList>
            <person name="Anantharaman K."/>
            <person name="Brown C.T."/>
            <person name="Hug L.A."/>
            <person name="Sharon I."/>
            <person name="Castelle C.J."/>
            <person name="Probst A.J."/>
            <person name="Thomas B.C."/>
            <person name="Singh A."/>
            <person name="Wilkins M.J."/>
            <person name="Karaoz U."/>
            <person name="Brodie E.L."/>
            <person name="Williams K.H."/>
            <person name="Hubbard S.S."/>
            <person name="Banfield J.F."/>
        </authorList>
    </citation>
    <scope>NUCLEOTIDE SEQUENCE [LARGE SCALE GENOMIC DNA]</scope>
</reference>
<evidence type="ECO:0000313" key="2">
    <source>
        <dbReference type="Proteomes" id="UP000177053"/>
    </source>
</evidence>
<organism evidence="1 2">
    <name type="scientific">Candidatus Woesebacteria bacterium RBG_16_34_12</name>
    <dbReference type="NCBI Taxonomy" id="1802480"/>
    <lineage>
        <taxon>Bacteria</taxon>
        <taxon>Candidatus Woeseibacteriota</taxon>
    </lineage>
</organism>
<dbReference type="InterPro" id="IPR023214">
    <property type="entry name" value="HAD_sf"/>
</dbReference>
<name>A0A1F7X905_9BACT</name>
<protein>
    <recommendedName>
        <fullName evidence="3">FCP1 homology domain-containing protein</fullName>
    </recommendedName>
</protein>
<dbReference type="AlphaFoldDB" id="A0A1F7X905"/>
<proteinExistence type="predicted"/>
<gene>
    <name evidence="1" type="ORF">A2Z22_00620</name>
</gene>
<dbReference type="InterPro" id="IPR036412">
    <property type="entry name" value="HAD-like_sf"/>
</dbReference>
<comment type="caution">
    <text evidence="1">The sequence shown here is derived from an EMBL/GenBank/DDBJ whole genome shotgun (WGS) entry which is preliminary data.</text>
</comment>